<dbReference type="InterPro" id="IPR000700">
    <property type="entry name" value="PAS-assoc_C"/>
</dbReference>
<protein>
    <submittedName>
        <fullName evidence="10">Uncharacterized protein</fullName>
    </submittedName>
</protein>
<dbReference type="CDD" id="cd00130">
    <property type="entry name" value="PAS"/>
    <property type="match status" value="1"/>
</dbReference>
<dbReference type="InterPro" id="IPR000792">
    <property type="entry name" value="Tscrpt_reg_LuxR_C"/>
</dbReference>
<dbReference type="SUPFAM" id="SSF52172">
    <property type="entry name" value="CheY-like"/>
    <property type="match status" value="1"/>
</dbReference>
<evidence type="ECO:0000256" key="5">
    <source>
        <dbReference type="SAM" id="Coils"/>
    </source>
</evidence>
<dbReference type="InterPro" id="IPR001789">
    <property type="entry name" value="Sig_transdc_resp-reg_receiver"/>
</dbReference>
<keyword evidence="2" id="KW-0902">Two-component regulatory system</keyword>
<organism evidence="10 11">
    <name type="scientific">Candidatus Sulfobium mesophilum</name>
    <dbReference type="NCBI Taxonomy" id="2016548"/>
    <lineage>
        <taxon>Bacteria</taxon>
        <taxon>Pseudomonadati</taxon>
        <taxon>Nitrospirota</taxon>
        <taxon>Nitrospiria</taxon>
        <taxon>Nitrospirales</taxon>
        <taxon>Nitrospiraceae</taxon>
        <taxon>Candidatus Sulfobium</taxon>
    </lineage>
</organism>
<dbReference type="GO" id="GO:0032993">
    <property type="term" value="C:protein-DNA complex"/>
    <property type="evidence" value="ECO:0007669"/>
    <property type="project" value="TreeGrafter"/>
</dbReference>
<evidence type="ECO:0000259" key="6">
    <source>
        <dbReference type="PROSITE" id="PS50043"/>
    </source>
</evidence>
<dbReference type="InterPro" id="IPR039420">
    <property type="entry name" value="WalR-like"/>
</dbReference>
<dbReference type="GO" id="GO:0000976">
    <property type="term" value="F:transcription cis-regulatory region binding"/>
    <property type="evidence" value="ECO:0007669"/>
    <property type="project" value="TreeGrafter"/>
</dbReference>
<dbReference type="InterPro" id="IPR035965">
    <property type="entry name" value="PAS-like_dom_sf"/>
</dbReference>
<reference evidence="11" key="1">
    <citation type="submission" date="2018-03" db="EMBL/GenBank/DDBJ databases">
        <authorList>
            <person name="Zecchin S."/>
        </authorList>
    </citation>
    <scope>NUCLEOTIDE SEQUENCE [LARGE SCALE GENOMIC DNA]</scope>
</reference>
<gene>
    <name evidence="10" type="ORF">NBG4_110010</name>
</gene>
<keyword evidence="5" id="KW-0175">Coiled coil</keyword>
<proteinExistence type="predicted"/>
<dbReference type="EMBL" id="OUUY01000013">
    <property type="protein sequence ID" value="SPP99707.1"/>
    <property type="molecule type" value="Genomic_DNA"/>
</dbReference>
<feature type="coiled-coil region" evidence="5">
    <location>
        <begin position="253"/>
        <end position="298"/>
    </location>
</feature>
<accession>A0A2U3QE54</accession>
<dbReference type="AlphaFoldDB" id="A0A2U3QE54"/>
<dbReference type="Gene3D" id="1.10.10.10">
    <property type="entry name" value="Winged helix-like DNA-binding domain superfamily/Winged helix DNA-binding domain"/>
    <property type="match status" value="1"/>
</dbReference>
<dbReference type="SMART" id="SM00421">
    <property type="entry name" value="HTH_LUXR"/>
    <property type="match status" value="1"/>
</dbReference>
<dbReference type="SUPFAM" id="SSF55785">
    <property type="entry name" value="PYP-like sensor domain (PAS domain)"/>
    <property type="match status" value="1"/>
</dbReference>
<dbReference type="PROSITE" id="PS50110">
    <property type="entry name" value="RESPONSE_REGULATORY"/>
    <property type="match status" value="1"/>
</dbReference>
<dbReference type="PROSITE" id="PS50112">
    <property type="entry name" value="PAS"/>
    <property type="match status" value="1"/>
</dbReference>
<dbReference type="SMART" id="SM00091">
    <property type="entry name" value="PAS"/>
    <property type="match status" value="1"/>
</dbReference>
<feature type="modified residue" description="4-aspartylphosphate" evidence="4">
    <location>
        <position position="55"/>
    </location>
</feature>
<evidence type="ECO:0000259" key="9">
    <source>
        <dbReference type="PROSITE" id="PS50113"/>
    </source>
</evidence>
<evidence type="ECO:0000259" key="7">
    <source>
        <dbReference type="PROSITE" id="PS50110"/>
    </source>
</evidence>
<dbReference type="Gene3D" id="3.30.450.20">
    <property type="entry name" value="PAS domain"/>
    <property type="match status" value="1"/>
</dbReference>
<dbReference type="Gene3D" id="3.40.50.2300">
    <property type="match status" value="1"/>
</dbReference>
<dbReference type="NCBIfam" id="TIGR00229">
    <property type="entry name" value="sensory_box"/>
    <property type="match status" value="1"/>
</dbReference>
<dbReference type="SUPFAM" id="SSF46894">
    <property type="entry name" value="C-terminal effector domain of the bipartite response regulators"/>
    <property type="match status" value="1"/>
</dbReference>
<dbReference type="GO" id="GO:0005829">
    <property type="term" value="C:cytosol"/>
    <property type="evidence" value="ECO:0007669"/>
    <property type="project" value="TreeGrafter"/>
</dbReference>
<evidence type="ECO:0000256" key="3">
    <source>
        <dbReference type="ARBA" id="ARBA00023125"/>
    </source>
</evidence>
<dbReference type="PRINTS" id="PR00038">
    <property type="entry name" value="HTHLUXR"/>
</dbReference>
<evidence type="ECO:0000256" key="2">
    <source>
        <dbReference type="ARBA" id="ARBA00023012"/>
    </source>
</evidence>
<evidence type="ECO:0000256" key="4">
    <source>
        <dbReference type="PROSITE-ProRule" id="PRU00169"/>
    </source>
</evidence>
<feature type="domain" description="HTH luxR-type" evidence="6">
    <location>
        <begin position="345"/>
        <end position="410"/>
    </location>
</feature>
<dbReference type="GO" id="GO:0006355">
    <property type="term" value="P:regulation of DNA-templated transcription"/>
    <property type="evidence" value="ECO:0007669"/>
    <property type="project" value="InterPro"/>
</dbReference>
<dbReference type="PROSITE" id="PS50043">
    <property type="entry name" value="HTH_LUXR_2"/>
    <property type="match status" value="1"/>
</dbReference>
<dbReference type="PROSITE" id="PS50113">
    <property type="entry name" value="PAC"/>
    <property type="match status" value="1"/>
</dbReference>
<feature type="domain" description="Response regulatory" evidence="7">
    <location>
        <begin position="5"/>
        <end position="120"/>
    </location>
</feature>
<dbReference type="OrthoDB" id="9809987at2"/>
<keyword evidence="11" id="KW-1185">Reference proteome</keyword>
<dbReference type="InterPro" id="IPR036388">
    <property type="entry name" value="WH-like_DNA-bd_sf"/>
</dbReference>
<dbReference type="Pfam" id="PF00072">
    <property type="entry name" value="Response_reg"/>
    <property type="match status" value="1"/>
</dbReference>
<dbReference type="SMART" id="SM00448">
    <property type="entry name" value="REC"/>
    <property type="match status" value="1"/>
</dbReference>
<dbReference type="CDD" id="cd17534">
    <property type="entry name" value="REC_DC-like"/>
    <property type="match status" value="1"/>
</dbReference>
<evidence type="ECO:0000313" key="11">
    <source>
        <dbReference type="Proteomes" id="UP000245125"/>
    </source>
</evidence>
<dbReference type="PANTHER" id="PTHR48111">
    <property type="entry name" value="REGULATOR OF RPOS"/>
    <property type="match status" value="1"/>
</dbReference>
<dbReference type="Pfam" id="PF00196">
    <property type="entry name" value="GerE"/>
    <property type="match status" value="1"/>
</dbReference>
<dbReference type="InterPro" id="IPR000014">
    <property type="entry name" value="PAS"/>
</dbReference>
<keyword evidence="3" id="KW-0238">DNA-binding</keyword>
<dbReference type="Pfam" id="PF13426">
    <property type="entry name" value="PAS_9"/>
    <property type="match status" value="1"/>
</dbReference>
<feature type="domain" description="PAS" evidence="8">
    <location>
        <begin position="132"/>
        <end position="205"/>
    </location>
</feature>
<dbReference type="CDD" id="cd06170">
    <property type="entry name" value="LuxR_C_like"/>
    <property type="match status" value="1"/>
</dbReference>
<name>A0A2U3QE54_9BACT</name>
<dbReference type="PANTHER" id="PTHR48111:SF40">
    <property type="entry name" value="PHOSPHATE REGULON TRANSCRIPTIONAL REGULATORY PROTEIN PHOB"/>
    <property type="match status" value="1"/>
</dbReference>
<dbReference type="InterPro" id="IPR011006">
    <property type="entry name" value="CheY-like_superfamily"/>
</dbReference>
<evidence type="ECO:0000313" key="10">
    <source>
        <dbReference type="EMBL" id="SPP99707.1"/>
    </source>
</evidence>
<dbReference type="GO" id="GO:0000156">
    <property type="term" value="F:phosphorelay response regulator activity"/>
    <property type="evidence" value="ECO:0007669"/>
    <property type="project" value="TreeGrafter"/>
</dbReference>
<keyword evidence="1 4" id="KW-0597">Phosphoprotein</keyword>
<evidence type="ECO:0000259" key="8">
    <source>
        <dbReference type="PROSITE" id="PS50112"/>
    </source>
</evidence>
<sequence>MPKTRIMIVEDESITAMGLEKRLTKQGYEVVGVVASGEEAVQRAEKTSPDLVLMDIMLEGEMDGVEAAGRITTSLDVPIIYLTAYADENTLLRAKVTQPFAYLLKPFQERELLVTIEMALYKHEMEKKLKRSEQWLSATLKCIGDAVVATDESGSLVFMNPIAEELTGWKHEDAMGRNVAEICNIVDEKTRAAKMGELLEMIGRDAGAHVSSGAVLIDKNGRELFIDETVSAIRKEGGIMGGIVLVFRDVTERKRMEAAILESEKTMRKQSEELIESNMALKVLLKQIENDKRIMEEKILSNVNKLILPYIERLKRNRSMSDELAYLNILEANVKEIVSPFSVRMSSALICLTPKELQVANLIREGRENKEISEILNMSLETVKTHRQNIRKKLNIYAKRVHLRSYLLSFQE</sequence>
<dbReference type="Proteomes" id="UP000245125">
    <property type="component" value="Unassembled WGS sequence"/>
</dbReference>
<dbReference type="InterPro" id="IPR016032">
    <property type="entry name" value="Sig_transdc_resp-reg_C-effctor"/>
</dbReference>
<feature type="domain" description="PAC" evidence="9">
    <location>
        <begin position="210"/>
        <end position="262"/>
    </location>
</feature>
<dbReference type="PROSITE" id="PS00622">
    <property type="entry name" value="HTH_LUXR_1"/>
    <property type="match status" value="1"/>
</dbReference>
<evidence type="ECO:0000256" key="1">
    <source>
        <dbReference type="ARBA" id="ARBA00022553"/>
    </source>
</evidence>